<proteinExistence type="predicted"/>
<dbReference type="Gene3D" id="3.40.50.1820">
    <property type="entry name" value="alpha/beta hydrolase"/>
    <property type="match status" value="1"/>
</dbReference>
<sequence>MNEKIIEKIKYPSPNPNIMLSLITYLSNGLKVKGFLAEPVKEGKYDGFVYLRGGIKSVGMVRIGRIIQFASQGFVVIAPFYRGNQGGEGNEDFAGDDRYDAVAAINILRNHHKVDHERIHLFGFSRGGVMALLAGIIDKKVRSITTWGGVTDMFLTYVEREDLRRMMKRVIGGTPTKYPARYKWRTPLFQLEQISAPVLIIHGVKDNNVSIEHAYRLEKRLNDLDKHVESWYFEQFTHYFPPKDNRETLARLCEWMKKQ</sequence>
<feature type="domain" description="Peptidase S9 prolyl oligopeptidase catalytic" evidence="2">
    <location>
        <begin position="68"/>
        <end position="258"/>
    </location>
</feature>
<evidence type="ECO:0000313" key="4">
    <source>
        <dbReference type="Proteomes" id="UP001342826"/>
    </source>
</evidence>
<gene>
    <name evidence="3" type="ORF">P9271_08010</name>
</gene>
<protein>
    <submittedName>
        <fullName evidence="3">Prolyl oligopeptidase family serine peptidase</fullName>
    </submittedName>
</protein>
<dbReference type="EMBL" id="JARTFS010000005">
    <property type="protein sequence ID" value="MED4401280.1"/>
    <property type="molecule type" value="Genomic_DNA"/>
</dbReference>
<reference evidence="3 4" key="1">
    <citation type="submission" date="2023-03" db="EMBL/GenBank/DDBJ databases">
        <title>Bacillus Genome Sequencing.</title>
        <authorList>
            <person name="Dunlap C."/>
        </authorList>
    </citation>
    <scope>NUCLEOTIDE SEQUENCE [LARGE SCALE GENOMIC DNA]</scope>
    <source>
        <strain evidence="3 4">NRS-1717</strain>
    </source>
</reference>
<dbReference type="RefSeq" id="WP_066228521.1">
    <property type="nucleotide sequence ID" value="NZ_JARTFQ010000007.1"/>
</dbReference>
<evidence type="ECO:0000313" key="3">
    <source>
        <dbReference type="EMBL" id="MED4401280.1"/>
    </source>
</evidence>
<dbReference type="InterPro" id="IPR029058">
    <property type="entry name" value="AB_hydrolase_fold"/>
</dbReference>
<keyword evidence="4" id="KW-1185">Reference proteome</keyword>
<dbReference type="PROSITE" id="PS00708">
    <property type="entry name" value="PRO_ENDOPEP_SER"/>
    <property type="match status" value="1"/>
</dbReference>
<dbReference type="PANTHER" id="PTHR42776:SF27">
    <property type="entry name" value="DIPEPTIDYL PEPTIDASE FAMILY MEMBER 6"/>
    <property type="match status" value="1"/>
</dbReference>
<evidence type="ECO:0000259" key="2">
    <source>
        <dbReference type="Pfam" id="PF00326"/>
    </source>
</evidence>
<dbReference type="PANTHER" id="PTHR42776">
    <property type="entry name" value="SERINE PEPTIDASE S9 FAMILY MEMBER"/>
    <property type="match status" value="1"/>
</dbReference>
<comment type="caution">
    <text evidence="3">The sequence shown here is derived from an EMBL/GenBank/DDBJ whole genome shotgun (WGS) entry which is preliminary data.</text>
</comment>
<dbReference type="GeneID" id="301140841"/>
<dbReference type="InterPro" id="IPR001375">
    <property type="entry name" value="Peptidase_S9_cat"/>
</dbReference>
<organism evidence="3 4">
    <name type="scientific">Metabacillus fastidiosus</name>
    <dbReference type="NCBI Taxonomy" id="1458"/>
    <lineage>
        <taxon>Bacteria</taxon>
        <taxon>Bacillati</taxon>
        <taxon>Bacillota</taxon>
        <taxon>Bacilli</taxon>
        <taxon>Bacillales</taxon>
        <taxon>Bacillaceae</taxon>
        <taxon>Metabacillus</taxon>
    </lineage>
</organism>
<evidence type="ECO:0000256" key="1">
    <source>
        <dbReference type="ARBA" id="ARBA00022801"/>
    </source>
</evidence>
<accession>A0ABU6NVX4</accession>
<keyword evidence="1" id="KW-0378">Hydrolase</keyword>
<dbReference type="SUPFAM" id="SSF53474">
    <property type="entry name" value="alpha/beta-Hydrolases"/>
    <property type="match status" value="1"/>
</dbReference>
<dbReference type="Pfam" id="PF00326">
    <property type="entry name" value="Peptidase_S9"/>
    <property type="match status" value="1"/>
</dbReference>
<dbReference type="Proteomes" id="UP001342826">
    <property type="component" value="Unassembled WGS sequence"/>
</dbReference>
<name>A0ABU6NVX4_9BACI</name>
<dbReference type="InterPro" id="IPR002471">
    <property type="entry name" value="Pept_S9_AS"/>
</dbReference>